<dbReference type="InterPro" id="IPR001810">
    <property type="entry name" value="F-box_dom"/>
</dbReference>
<sequence length="115" mass="13441">MMEGGHAFGRLPDHLLVEIFVRVPFCEWSQISCVNKHWAEMFRGESLWQTAIIRSWPFAVQRARSPGPIPRGFGIRDLPLRPLLLFCLFWISFTLPSNYGLRPLIDVLKMWLETK</sequence>
<dbReference type="Pfam" id="PF12937">
    <property type="entry name" value="F-box-like"/>
    <property type="match status" value="1"/>
</dbReference>
<name>A0A9E7H4E7_9LILI</name>
<dbReference type="AlphaFoldDB" id="A0A9E7H4E7"/>
<dbReference type="Proteomes" id="UP001055439">
    <property type="component" value="Chromosome 8"/>
</dbReference>
<evidence type="ECO:0000313" key="2">
    <source>
        <dbReference type="EMBL" id="URE23469.1"/>
    </source>
</evidence>
<protein>
    <submittedName>
        <fullName evidence="2">FBOX</fullName>
    </submittedName>
</protein>
<gene>
    <name evidence="2" type="ORF">MUK42_07288</name>
</gene>
<evidence type="ECO:0000313" key="3">
    <source>
        <dbReference type="Proteomes" id="UP001055439"/>
    </source>
</evidence>
<dbReference type="PROSITE" id="PS50181">
    <property type="entry name" value="FBOX"/>
    <property type="match status" value="1"/>
</dbReference>
<proteinExistence type="predicted"/>
<accession>A0A9E7H4E7</accession>
<evidence type="ECO:0000259" key="1">
    <source>
        <dbReference type="PROSITE" id="PS50181"/>
    </source>
</evidence>
<organism evidence="2 3">
    <name type="scientific">Musa troglodytarum</name>
    <name type="common">fe'i banana</name>
    <dbReference type="NCBI Taxonomy" id="320322"/>
    <lineage>
        <taxon>Eukaryota</taxon>
        <taxon>Viridiplantae</taxon>
        <taxon>Streptophyta</taxon>
        <taxon>Embryophyta</taxon>
        <taxon>Tracheophyta</taxon>
        <taxon>Spermatophyta</taxon>
        <taxon>Magnoliopsida</taxon>
        <taxon>Liliopsida</taxon>
        <taxon>Zingiberales</taxon>
        <taxon>Musaceae</taxon>
        <taxon>Musa</taxon>
    </lineage>
</organism>
<dbReference type="CDD" id="cd22151">
    <property type="entry name" value="F-box_AtGID2-like"/>
    <property type="match status" value="1"/>
</dbReference>
<dbReference type="OrthoDB" id="1647530at2759"/>
<reference evidence="2" key="1">
    <citation type="submission" date="2022-05" db="EMBL/GenBank/DDBJ databases">
        <title>The Musa troglodytarum L. genome provides insights into the mechanism of non-climacteric behaviour and enrichment of carotenoids.</title>
        <authorList>
            <person name="Wang J."/>
        </authorList>
    </citation>
    <scope>NUCLEOTIDE SEQUENCE</scope>
    <source>
        <tissue evidence="2">Leaf</tissue>
    </source>
</reference>
<dbReference type="SUPFAM" id="SSF81383">
    <property type="entry name" value="F-box domain"/>
    <property type="match status" value="1"/>
</dbReference>
<dbReference type="EMBL" id="CP097510">
    <property type="protein sequence ID" value="URE23469.1"/>
    <property type="molecule type" value="Genomic_DNA"/>
</dbReference>
<feature type="domain" description="F-box" evidence="1">
    <location>
        <begin position="5"/>
        <end position="51"/>
    </location>
</feature>
<dbReference type="Gene3D" id="1.20.1280.50">
    <property type="match status" value="1"/>
</dbReference>
<dbReference type="PANTHER" id="PTHR48155">
    <property type="entry name" value="OS09G0497600 PROTEIN"/>
    <property type="match status" value="1"/>
</dbReference>
<dbReference type="PANTHER" id="PTHR48155:SF1">
    <property type="entry name" value="F-BOX DOMAIN-CONTAINING PROTEIN"/>
    <property type="match status" value="1"/>
</dbReference>
<keyword evidence="3" id="KW-1185">Reference proteome</keyword>
<dbReference type="InterPro" id="IPR036047">
    <property type="entry name" value="F-box-like_dom_sf"/>
</dbReference>